<keyword evidence="4" id="KW-0597">Phosphoprotein</keyword>
<evidence type="ECO:0000256" key="7">
    <source>
        <dbReference type="ARBA" id="ARBA00022741"/>
    </source>
</evidence>
<feature type="transmembrane region" description="Helical" evidence="13">
    <location>
        <begin position="89"/>
        <end position="108"/>
    </location>
</feature>
<evidence type="ECO:0000256" key="9">
    <source>
        <dbReference type="ARBA" id="ARBA00022840"/>
    </source>
</evidence>
<dbReference type="PROSITE" id="PS51257">
    <property type="entry name" value="PROKAR_LIPOPROTEIN"/>
    <property type="match status" value="1"/>
</dbReference>
<dbReference type="Pfam" id="PF13493">
    <property type="entry name" value="DUF4118"/>
    <property type="match status" value="1"/>
</dbReference>
<keyword evidence="11" id="KW-0902">Two-component regulatory system</keyword>
<dbReference type="Gene3D" id="3.30.565.10">
    <property type="entry name" value="Histidine kinase-like ATPase, C-terminal domain"/>
    <property type="match status" value="1"/>
</dbReference>
<dbReference type="PANTHER" id="PTHR45569:SF1">
    <property type="entry name" value="SENSOR PROTEIN KDPD"/>
    <property type="match status" value="1"/>
</dbReference>
<evidence type="ECO:0000313" key="16">
    <source>
        <dbReference type="Proteomes" id="UP000184611"/>
    </source>
</evidence>
<dbReference type="Proteomes" id="UP000184611">
    <property type="component" value="Unassembled WGS sequence"/>
</dbReference>
<dbReference type="InterPro" id="IPR036890">
    <property type="entry name" value="HATPase_C_sf"/>
</dbReference>
<name>A0A1M7ZVS9_9FLAO</name>
<dbReference type="STRING" id="416016.SAMN05443547_1331"/>
<dbReference type="InterPro" id="IPR003594">
    <property type="entry name" value="HATPase_dom"/>
</dbReference>
<evidence type="ECO:0000256" key="6">
    <source>
        <dbReference type="ARBA" id="ARBA00022692"/>
    </source>
</evidence>
<dbReference type="PRINTS" id="PR00344">
    <property type="entry name" value="BCTRLSENSOR"/>
</dbReference>
<dbReference type="GO" id="GO:0005524">
    <property type="term" value="F:ATP binding"/>
    <property type="evidence" value="ECO:0007669"/>
    <property type="project" value="UniProtKB-KW"/>
</dbReference>
<evidence type="ECO:0000256" key="13">
    <source>
        <dbReference type="SAM" id="Phobius"/>
    </source>
</evidence>
<accession>A0A1M7ZVS9</accession>
<evidence type="ECO:0000256" key="2">
    <source>
        <dbReference type="ARBA" id="ARBA00004141"/>
    </source>
</evidence>
<dbReference type="EMBL" id="FRYK01000002">
    <property type="protein sequence ID" value="SHO72982.1"/>
    <property type="molecule type" value="Genomic_DNA"/>
</dbReference>
<organism evidence="15 16">
    <name type="scientific">Flavobacterium cucumis</name>
    <dbReference type="NCBI Taxonomy" id="416016"/>
    <lineage>
        <taxon>Bacteria</taxon>
        <taxon>Pseudomonadati</taxon>
        <taxon>Bacteroidota</taxon>
        <taxon>Flavobacteriia</taxon>
        <taxon>Flavobacteriales</taxon>
        <taxon>Flavobacteriaceae</taxon>
        <taxon>Flavobacterium</taxon>
    </lineage>
</organism>
<dbReference type="Pfam" id="PF00512">
    <property type="entry name" value="HisKA"/>
    <property type="match status" value="1"/>
</dbReference>
<dbReference type="PROSITE" id="PS50109">
    <property type="entry name" value="HIS_KIN"/>
    <property type="match status" value="1"/>
</dbReference>
<dbReference type="InterPro" id="IPR005467">
    <property type="entry name" value="His_kinase_dom"/>
</dbReference>
<dbReference type="FunFam" id="3.30.565.10:FF:000006">
    <property type="entry name" value="Sensor histidine kinase WalK"/>
    <property type="match status" value="1"/>
</dbReference>
<dbReference type="AlphaFoldDB" id="A0A1M7ZVS9"/>
<dbReference type="InterPro" id="IPR038318">
    <property type="entry name" value="KdpD_sf"/>
</dbReference>
<dbReference type="SMART" id="SM00387">
    <property type="entry name" value="HATPase_c"/>
    <property type="match status" value="1"/>
</dbReference>
<evidence type="ECO:0000256" key="5">
    <source>
        <dbReference type="ARBA" id="ARBA00022679"/>
    </source>
</evidence>
<gene>
    <name evidence="15" type="ORF">SAMN05443547_1331</name>
</gene>
<dbReference type="InterPro" id="IPR004358">
    <property type="entry name" value="Sig_transdc_His_kin-like_C"/>
</dbReference>
<comment type="subcellular location">
    <subcellularLocation>
        <location evidence="2">Membrane</location>
        <topology evidence="2">Multi-pass membrane protein</topology>
    </subcellularLocation>
</comment>
<evidence type="ECO:0000256" key="1">
    <source>
        <dbReference type="ARBA" id="ARBA00000085"/>
    </source>
</evidence>
<dbReference type="Pfam" id="PF02518">
    <property type="entry name" value="HATPase_c"/>
    <property type="match status" value="1"/>
</dbReference>
<keyword evidence="5" id="KW-0808">Transferase</keyword>
<keyword evidence="7" id="KW-0547">Nucleotide-binding</keyword>
<evidence type="ECO:0000256" key="12">
    <source>
        <dbReference type="ARBA" id="ARBA00023136"/>
    </source>
</evidence>
<dbReference type="Gene3D" id="1.20.120.620">
    <property type="entry name" value="Backbone structure of the membrane domain of e. Coli histidine kinase receptor kdpd"/>
    <property type="match status" value="1"/>
</dbReference>
<keyword evidence="8 15" id="KW-0418">Kinase</keyword>
<keyword evidence="12 13" id="KW-0472">Membrane</keyword>
<dbReference type="SUPFAM" id="SSF47384">
    <property type="entry name" value="Homodimeric domain of signal transducing histidine kinase"/>
    <property type="match status" value="1"/>
</dbReference>
<reference evidence="16" key="1">
    <citation type="submission" date="2016-12" db="EMBL/GenBank/DDBJ databases">
        <authorList>
            <person name="Varghese N."/>
            <person name="Submissions S."/>
        </authorList>
    </citation>
    <scope>NUCLEOTIDE SEQUENCE [LARGE SCALE GENOMIC DNA]</scope>
    <source>
        <strain evidence="16">DSM 18830</strain>
    </source>
</reference>
<dbReference type="Gene3D" id="1.10.287.130">
    <property type="match status" value="1"/>
</dbReference>
<evidence type="ECO:0000256" key="11">
    <source>
        <dbReference type="ARBA" id="ARBA00023012"/>
    </source>
</evidence>
<feature type="transmembrane region" description="Helical" evidence="13">
    <location>
        <begin position="12"/>
        <end position="29"/>
    </location>
</feature>
<proteinExistence type="predicted"/>
<evidence type="ECO:0000256" key="8">
    <source>
        <dbReference type="ARBA" id="ARBA00022777"/>
    </source>
</evidence>
<evidence type="ECO:0000313" key="15">
    <source>
        <dbReference type="EMBL" id="SHO72982.1"/>
    </source>
</evidence>
<dbReference type="RefSeq" id="WP_262494364.1">
    <property type="nucleotide sequence ID" value="NZ_CBCSEA010000004.1"/>
</dbReference>
<sequence length="356" mass="40393">MFSRTSNLNNQYIFSIILVVLVSLACFAFKEIIGYKVIAFILLVTVSFVAMFYRIVPTLLAAVLSALIWNFFFIKPYFTFHIGNTEDQFMFFMYFVIALINAVLTFKIRQIERIANEKESKLKSIKLYNTLLDSLSHELKTPIAAIIGSTDALQSNTIMTENQKEKLLEEISIASLRLNNQVENLLNMSRLESGVIVSKMDWVDLNEIVYEVIRALKIKSYSQKIVVNVSENLPLFKLDYGLIEHVIYNLLNNAIIYTPQKSTITINLSYTDDTLQIAILDQGNGFPEDEIALVFDKFYRLKNSRPGGSGLGLSIVKGFIEAQNGTVTLENRVEGGAKFIIKIKTEVSKFNPTENE</sequence>
<dbReference type="InterPro" id="IPR036097">
    <property type="entry name" value="HisK_dim/P_sf"/>
</dbReference>
<protein>
    <recommendedName>
        <fullName evidence="3">histidine kinase</fullName>
        <ecNumber evidence="3">2.7.13.3</ecNumber>
    </recommendedName>
</protein>
<comment type="catalytic activity">
    <reaction evidence="1">
        <text>ATP + protein L-histidine = ADP + protein N-phospho-L-histidine.</text>
        <dbReference type="EC" id="2.7.13.3"/>
    </reaction>
</comment>
<dbReference type="PANTHER" id="PTHR45569">
    <property type="entry name" value="SENSOR PROTEIN KDPD"/>
    <property type="match status" value="1"/>
</dbReference>
<feature type="domain" description="Histidine kinase" evidence="14">
    <location>
        <begin position="134"/>
        <end position="347"/>
    </location>
</feature>
<keyword evidence="6 13" id="KW-0812">Transmembrane</keyword>
<evidence type="ECO:0000256" key="3">
    <source>
        <dbReference type="ARBA" id="ARBA00012438"/>
    </source>
</evidence>
<feature type="transmembrane region" description="Helical" evidence="13">
    <location>
        <begin position="41"/>
        <end position="69"/>
    </location>
</feature>
<dbReference type="GO" id="GO:0000155">
    <property type="term" value="F:phosphorelay sensor kinase activity"/>
    <property type="evidence" value="ECO:0007669"/>
    <property type="project" value="InterPro"/>
</dbReference>
<evidence type="ECO:0000256" key="4">
    <source>
        <dbReference type="ARBA" id="ARBA00022553"/>
    </source>
</evidence>
<dbReference type="CDD" id="cd00082">
    <property type="entry name" value="HisKA"/>
    <property type="match status" value="1"/>
</dbReference>
<keyword evidence="10 13" id="KW-1133">Transmembrane helix</keyword>
<keyword evidence="9" id="KW-0067">ATP-binding</keyword>
<dbReference type="InterPro" id="IPR052023">
    <property type="entry name" value="Histidine_kinase_KdpD"/>
</dbReference>
<dbReference type="InterPro" id="IPR025201">
    <property type="entry name" value="KdpD_TM"/>
</dbReference>
<dbReference type="SMART" id="SM00388">
    <property type="entry name" value="HisKA"/>
    <property type="match status" value="1"/>
</dbReference>
<evidence type="ECO:0000256" key="10">
    <source>
        <dbReference type="ARBA" id="ARBA00022989"/>
    </source>
</evidence>
<evidence type="ECO:0000259" key="14">
    <source>
        <dbReference type="PROSITE" id="PS50109"/>
    </source>
</evidence>
<keyword evidence="16" id="KW-1185">Reference proteome</keyword>
<dbReference type="InterPro" id="IPR003661">
    <property type="entry name" value="HisK_dim/P_dom"/>
</dbReference>
<dbReference type="EC" id="2.7.13.3" evidence="3"/>
<dbReference type="SUPFAM" id="SSF55874">
    <property type="entry name" value="ATPase domain of HSP90 chaperone/DNA topoisomerase II/histidine kinase"/>
    <property type="match status" value="1"/>
</dbReference>
<dbReference type="GO" id="GO:0005886">
    <property type="term" value="C:plasma membrane"/>
    <property type="evidence" value="ECO:0007669"/>
    <property type="project" value="TreeGrafter"/>
</dbReference>